<organism evidence="2 3">
    <name type="scientific">Sphingomonas gellani</name>
    <dbReference type="NCBI Taxonomy" id="1166340"/>
    <lineage>
        <taxon>Bacteria</taxon>
        <taxon>Pseudomonadati</taxon>
        <taxon>Pseudomonadota</taxon>
        <taxon>Alphaproteobacteria</taxon>
        <taxon>Sphingomonadales</taxon>
        <taxon>Sphingomonadaceae</taxon>
        <taxon>Sphingomonas</taxon>
    </lineage>
</organism>
<sequence>MSKTAKQAAGKIAKLDRDATHRAAQFRDTRTAKVAGVLAELGDQPQMIATAALTIGAGLVTRRGQLIRGGSRMLAAHLVATGIKMVVKRQVDRTRPEKALEDGGHKFAAGHSRDHDMNSFPSGHTAGAVAVARAAAHEIDGVGIPATVAAGAIAAVQPPTGSHYLSDVLAGAAIGWFAEALVGELFDRLEPIIDRRLGDEASDK</sequence>
<feature type="domain" description="Phosphatidic acid phosphatase type 2/haloperoxidase" evidence="1">
    <location>
        <begin position="73"/>
        <end position="181"/>
    </location>
</feature>
<dbReference type="InterPro" id="IPR000326">
    <property type="entry name" value="PAP2/HPO"/>
</dbReference>
<protein>
    <submittedName>
        <fullName evidence="2">Undecaprenyl-diphosphatase</fullName>
    </submittedName>
</protein>
<gene>
    <name evidence="2" type="ORF">SAMN05192583_1212</name>
</gene>
<dbReference type="InterPro" id="IPR036938">
    <property type="entry name" value="PAP2/HPO_sf"/>
</dbReference>
<dbReference type="EMBL" id="FOCF01000002">
    <property type="protein sequence ID" value="SEM78188.1"/>
    <property type="molecule type" value="Genomic_DNA"/>
</dbReference>
<dbReference type="Proteomes" id="UP000199206">
    <property type="component" value="Unassembled WGS sequence"/>
</dbReference>
<dbReference type="AlphaFoldDB" id="A0A1H8B824"/>
<dbReference type="OrthoDB" id="8004717at2"/>
<name>A0A1H8B824_9SPHN</name>
<evidence type="ECO:0000313" key="2">
    <source>
        <dbReference type="EMBL" id="SEM78188.1"/>
    </source>
</evidence>
<proteinExistence type="predicted"/>
<dbReference type="STRING" id="1166340.SAMN05192583_1212"/>
<evidence type="ECO:0000259" key="1">
    <source>
        <dbReference type="Pfam" id="PF01569"/>
    </source>
</evidence>
<accession>A0A1H8B824</accession>
<dbReference type="RefSeq" id="WP_093664542.1">
    <property type="nucleotide sequence ID" value="NZ_FOCF01000002.1"/>
</dbReference>
<reference evidence="3" key="1">
    <citation type="submission" date="2016-10" db="EMBL/GenBank/DDBJ databases">
        <authorList>
            <person name="Varghese N."/>
            <person name="Submissions S."/>
        </authorList>
    </citation>
    <scope>NUCLEOTIDE SEQUENCE [LARGE SCALE GENOMIC DNA]</scope>
    <source>
        <strain evidence="3">S6-262</strain>
    </source>
</reference>
<dbReference type="SUPFAM" id="SSF48317">
    <property type="entry name" value="Acid phosphatase/Vanadium-dependent haloperoxidase"/>
    <property type="match status" value="1"/>
</dbReference>
<dbReference type="Pfam" id="PF01569">
    <property type="entry name" value="PAP2"/>
    <property type="match status" value="1"/>
</dbReference>
<keyword evidence="3" id="KW-1185">Reference proteome</keyword>
<dbReference type="Gene3D" id="1.20.144.10">
    <property type="entry name" value="Phosphatidic acid phosphatase type 2/haloperoxidase"/>
    <property type="match status" value="1"/>
</dbReference>
<evidence type="ECO:0000313" key="3">
    <source>
        <dbReference type="Proteomes" id="UP000199206"/>
    </source>
</evidence>